<sequence>MTSINNMRGRITPTPPLPYPGSGAAVPAYAYPGSKPRKTLPGIQRPLTREQLIQGQAVLANINNLPHFLRSQFISRYQYLLANKGLNDANKWLVFVFDQRIWPRIQVVNSKNVMRLSASMSFSTDAPTYASLAGMHDKELRRFARKIGDELMVAYNHHCDECIKANQGDRAVLLQADTQVRIFGDLARMARAFNITPMHWRKYLKGRLDITSVIASLSRLVNPEWWERKLKAQRTRWREALLIAVGNVSRDKSASSYASKQAIREVFARRQSNLEYLKSCQLENIETGERIDLIDKVMASISNPEIRRMELMNTIAFTEKYAAGQKHVGMFLTITTPSKYHPTRVVGKGDNEKVQLNHKWNDEAYSPKDGQRYLCNIWSKMRTAFKDNELSVYGMRVVEPHHDGTPHWHMMLFCQRRQRQQVIDIMRRYALKEDGDERGAAKYRFECKHLNKGGAAGYIAKYIAKNIDGYALEGERDHETGELLTDSAAAVTAWAATWRIPQFRPIGLPSMGVYRECRRIRSISLAETFDETVEAVRHAADEGDFAAYIMAQGGTNCGNQTVRLAKRVADELNAYDEEVQKVIGIYAPHLGADHIHETRTTQWRIVAGAVDVELLTLKSASGAPRSPVNNCGLGENTQAPNDPNGQDKTPVAAMEYPPDTVIDWSDTAAVRAIVALVKEKQPTINKMQRSYDPTKGRLIAPSARLTREERQRIPQIRNDLLLKDISAQRWELESLARGAKMAVGDAVIHYPALSDWPEFDD</sequence>
<accession>A0A7T9XU12</accession>
<dbReference type="GO" id="GO:0016787">
    <property type="term" value="F:hydrolase activity"/>
    <property type="evidence" value="ECO:0007669"/>
    <property type="project" value="UniProtKB-KW"/>
</dbReference>
<comment type="function">
    <text evidence="1">Possible endonuclease which induces a single-strand cut and initiates DNA replication.</text>
</comment>
<dbReference type="RefSeq" id="WP_050124303.1">
    <property type="nucleotide sequence ID" value="NZ_CGHW01000017.1"/>
</dbReference>
<dbReference type="GO" id="GO:0006260">
    <property type="term" value="P:DNA replication"/>
    <property type="evidence" value="ECO:0007669"/>
    <property type="project" value="UniProtKB-KW"/>
</dbReference>
<dbReference type="GO" id="GO:0004519">
    <property type="term" value="F:endonuclease activity"/>
    <property type="evidence" value="ECO:0007669"/>
    <property type="project" value="UniProtKB-KW"/>
</dbReference>
<comment type="similarity">
    <text evidence="2">Belongs to the phage GPA family.</text>
</comment>
<gene>
    <name evidence="8" type="ORF">I6I39_20015</name>
</gene>
<evidence type="ECO:0000256" key="1">
    <source>
        <dbReference type="ARBA" id="ARBA00003293"/>
    </source>
</evidence>
<keyword evidence="4" id="KW-0540">Nuclease</keyword>
<evidence type="ECO:0000259" key="7">
    <source>
        <dbReference type="Pfam" id="PF05840"/>
    </source>
</evidence>
<dbReference type="InterPro" id="IPR008766">
    <property type="entry name" value="Replication_gene_A-like"/>
</dbReference>
<dbReference type="Proteomes" id="UP000595309">
    <property type="component" value="Chromosome"/>
</dbReference>
<keyword evidence="5 8" id="KW-0255">Endonuclease</keyword>
<evidence type="ECO:0000256" key="2">
    <source>
        <dbReference type="ARBA" id="ARBA00009260"/>
    </source>
</evidence>
<dbReference type="Pfam" id="PF05840">
    <property type="entry name" value="Phage_GPA"/>
    <property type="match status" value="1"/>
</dbReference>
<feature type="domain" description="Replication gene A protein-like" evidence="7">
    <location>
        <begin position="141"/>
        <end position="470"/>
    </location>
</feature>
<organism evidence="8 9">
    <name type="scientific">Yersinia enterocolitica</name>
    <dbReference type="NCBI Taxonomy" id="630"/>
    <lineage>
        <taxon>Bacteria</taxon>
        <taxon>Pseudomonadati</taxon>
        <taxon>Pseudomonadota</taxon>
        <taxon>Gammaproteobacteria</taxon>
        <taxon>Enterobacterales</taxon>
        <taxon>Yersiniaceae</taxon>
        <taxon>Yersinia</taxon>
    </lineage>
</organism>
<evidence type="ECO:0000256" key="5">
    <source>
        <dbReference type="ARBA" id="ARBA00022759"/>
    </source>
</evidence>
<keyword evidence="6" id="KW-0378">Hydrolase</keyword>
<evidence type="ECO:0000256" key="6">
    <source>
        <dbReference type="ARBA" id="ARBA00022801"/>
    </source>
</evidence>
<name>A0A7T9XU12_YEREN</name>
<reference evidence="8 9" key="1">
    <citation type="submission" date="2021-01" db="EMBL/GenBank/DDBJ databases">
        <title>FDA dAtabase for Regulatory Grade micrObial Sequences (FDA-ARGOS): Supporting development and validation of Infectious Disease Dx tests.</title>
        <authorList>
            <person name="Blissenbach B."/>
            <person name="Krut O."/>
            <person name="Tallon L."/>
            <person name="Sadzewicz L."/>
            <person name="Zhao X."/>
            <person name="Boylan J."/>
            <person name="Ott S."/>
            <person name="Bowen H."/>
            <person name="Vavikolanu K."/>
            <person name="Mehta A."/>
            <person name="Aluvathingal J."/>
            <person name="Nadendla S."/>
            <person name="Yan Y."/>
            <person name="Sichtig H."/>
        </authorList>
    </citation>
    <scope>NUCLEOTIDE SEQUENCE [LARGE SCALE GENOMIC DNA]</scope>
    <source>
        <strain evidence="8 9">FDAARGOS_1082</strain>
    </source>
</reference>
<evidence type="ECO:0000313" key="8">
    <source>
        <dbReference type="EMBL" id="QQU47126.1"/>
    </source>
</evidence>
<keyword evidence="3" id="KW-0235">DNA replication</keyword>
<evidence type="ECO:0000313" key="9">
    <source>
        <dbReference type="Proteomes" id="UP000595309"/>
    </source>
</evidence>
<dbReference type="AlphaFoldDB" id="A0A7T9XU12"/>
<dbReference type="EMBL" id="CP068146">
    <property type="protein sequence ID" value="QQU47126.1"/>
    <property type="molecule type" value="Genomic_DNA"/>
</dbReference>
<proteinExistence type="inferred from homology"/>
<protein>
    <submittedName>
        <fullName evidence="8">Replication endonuclease</fullName>
    </submittedName>
</protein>
<evidence type="ECO:0000256" key="3">
    <source>
        <dbReference type="ARBA" id="ARBA00022705"/>
    </source>
</evidence>
<evidence type="ECO:0000256" key="4">
    <source>
        <dbReference type="ARBA" id="ARBA00022722"/>
    </source>
</evidence>